<dbReference type="Proteomes" id="UP000640489">
    <property type="component" value="Unassembled WGS sequence"/>
</dbReference>
<protein>
    <submittedName>
        <fullName evidence="1">Uncharacterized protein</fullName>
    </submittedName>
</protein>
<evidence type="ECO:0000313" key="1">
    <source>
        <dbReference type="EMBL" id="MBF4762248.1"/>
    </source>
</evidence>
<proteinExistence type="predicted"/>
<dbReference type="EMBL" id="JADKPN010000001">
    <property type="protein sequence ID" value="MBF4762248.1"/>
    <property type="molecule type" value="Genomic_DNA"/>
</dbReference>
<organism evidence="1 2">
    <name type="scientific">Nocardioides islandensis</name>
    <dbReference type="NCBI Taxonomy" id="433663"/>
    <lineage>
        <taxon>Bacteria</taxon>
        <taxon>Bacillati</taxon>
        <taxon>Actinomycetota</taxon>
        <taxon>Actinomycetes</taxon>
        <taxon>Propionibacteriales</taxon>
        <taxon>Nocardioidaceae</taxon>
        <taxon>Nocardioides</taxon>
    </lineage>
</organism>
<dbReference type="InterPro" id="IPR046291">
    <property type="entry name" value="DUF6328"/>
</dbReference>
<comment type="caution">
    <text evidence="1">The sequence shown here is derived from an EMBL/GenBank/DDBJ whole genome shotgun (WGS) entry which is preliminary data.</text>
</comment>
<gene>
    <name evidence="1" type="ORF">ISU07_03845</name>
</gene>
<sequence>MADERDETEDEKLDRNWNDMLQELRVVQTGVQLLSGFLLTLPFTQRFGDLDVWQERLYLALVLTAGLASGSP</sequence>
<dbReference type="AlphaFoldDB" id="A0A930VC59"/>
<dbReference type="Pfam" id="PF19853">
    <property type="entry name" value="DUF6328"/>
    <property type="match status" value="1"/>
</dbReference>
<reference evidence="1" key="1">
    <citation type="submission" date="2020-11" db="EMBL/GenBank/DDBJ databases">
        <title>Nocardioides sp. nov., isolated from Soil of Cynanchum wilfordii Hemsley rhizosphere.</title>
        <authorList>
            <person name="Lee J.-S."/>
            <person name="Suh M.K."/>
            <person name="Kim J.-S."/>
        </authorList>
    </citation>
    <scope>NUCLEOTIDE SEQUENCE</scope>
    <source>
        <strain evidence="1">KCTC 19275</strain>
    </source>
</reference>
<name>A0A930VC59_9ACTN</name>
<keyword evidence="2" id="KW-1185">Reference proteome</keyword>
<evidence type="ECO:0000313" key="2">
    <source>
        <dbReference type="Proteomes" id="UP000640489"/>
    </source>
</evidence>
<accession>A0A930VC59</accession>
<dbReference type="RefSeq" id="WP_194705384.1">
    <property type="nucleotide sequence ID" value="NZ_JADKPN010000001.1"/>
</dbReference>